<evidence type="ECO:0000313" key="5">
    <source>
        <dbReference type="EMBL" id="OGK42398.1"/>
    </source>
</evidence>
<dbReference type="Pfam" id="PF00404">
    <property type="entry name" value="Dockerin_1"/>
    <property type="match status" value="1"/>
</dbReference>
<protein>
    <recommendedName>
        <fullName evidence="7">DUF4832 domain-containing protein</fullName>
    </recommendedName>
</protein>
<dbReference type="Gene3D" id="1.10.1330.10">
    <property type="entry name" value="Dockerin domain"/>
    <property type="match status" value="1"/>
</dbReference>
<evidence type="ECO:0000313" key="6">
    <source>
        <dbReference type="Proteomes" id="UP000177698"/>
    </source>
</evidence>
<feature type="region of interest" description="Disordered" evidence="1">
    <location>
        <begin position="517"/>
        <end position="590"/>
    </location>
</feature>
<keyword evidence="2" id="KW-0812">Transmembrane</keyword>
<dbReference type="GO" id="GO:0000272">
    <property type="term" value="P:polysaccharide catabolic process"/>
    <property type="evidence" value="ECO:0007669"/>
    <property type="project" value="InterPro"/>
</dbReference>
<dbReference type="Proteomes" id="UP000177698">
    <property type="component" value="Unassembled WGS sequence"/>
</dbReference>
<dbReference type="InterPro" id="IPR036439">
    <property type="entry name" value="Dockerin_dom_sf"/>
</dbReference>
<reference evidence="5 6" key="1">
    <citation type="journal article" date="2016" name="Nat. Commun.">
        <title>Thousands of microbial genomes shed light on interconnected biogeochemical processes in an aquifer system.</title>
        <authorList>
            <person name="Anantharaman K."/>
            <person name="Brown C.T."/>
            <person name="Hug L.A."/>
            <person name="Sharon I."/>
            <person name="Castelle C.J."/>
            <person name="Probst A.J."/>
            <person name="Thomas B.C."/>
            <person name="Singh A."/>
            <person name="Wilkins M.J."/>
            <person name="Karaoz U."/>
            <person name="Brodie E.L."/>
            <person name="Williams K.H."/>
            <person name="Hubbard S.S."/>
            <person name="Banfield J.F."/>
        </authorList>
    </citation>
    <scope>NUCLEOTIDE SEQUENCE [LARGE SCALE GENOMIC DNA]</scope>
</reference>
<feature type="domain" description="DUF4832" evidence="3">
    <location>
        <begin position="270"/>
        <end position="495"/>
    </location>
</feature>
<feature type="compositionally biased region" description="Low complexity" evidence="1">
    <location>
        <begin position="552"/>
        <end position="567"/>
    </location>
</feature>
<evidence type="ECO:0000259" key="4">
    <source>
        <dbReference type="Pfam" id="PF16173"/>
    </source>
</evidence>
<comment type="caution">
    <text evidence="5">The sequence shown here is derived from an EMBL/GenBank/DDBJ whole genome shotgun (WGS) entry which is preliminary data.</text>
</comment>
<dbReference type="InterPro" id="IPR032267">
    <property type="entry name" value="DUF4832"/>
</dbReference>
<evidence type="ECO:0000259" key="3">
    <source>
        <dbReference type="Pfam" id="PF16116"/>
    </source>
</evidence>
<feature type="transmembrane region" description="Helical" evidence="2">
    <location>
        <begin position="13"/>
        <end position="35"/>
    </location>
</feature>
<evidence type="ECO:0000256" key="1">
    <source>
        <dbReference type="SAM" id="MobiDB-lite"/>
    </source>
</evidence>
<keyword evidence="2" id="KW-0472">Membrane</keyword>
<proteinExistence type="predicted"/>
<dbReference type="InterPro" id="IPR032379">
    <property type="entry name" value="DUF4874"/>
</dbReference>
<organism evidence="5 6">
    <name type="scientific">Candidatus Roizmanbacteria bacterium RIFCSPLOWO2_01_FULL_37_12</name>
    <dbReference type="NCBI Taxonomy" id="1802056"/>
    <lineage>
        <taxon>Bacteria</taxon>
        <taxon>Candidatus Roizmaniibacteriota</taxon>
    </lineage>
</organism>
<dbReference type="InterPro" id="IPR002105">
    <property type="entry name" value="Dockerin_1_rpt"/>
</dbReference>
<feature type="domain" description="DUF4874" evidence="4">
    <location>
        <begin position="131"/>
        <end position="248"/>
    </location>
</feature>
<dbReference type="CDD" id="cd14254">
    <property type="entry name" value="Dockerin_II"/>
    <property type="match status" value="1"/>
</dbReference>
<dbReference type="InterPro" id="IPR018247">
    <property type="entry name" value="EF_Hand_1_Ca_BS"/>
</dbReference>
<accession>A0A1F7IGB1</accession>
<dbReference type="EMBL" id="MGAG01000002">
    <property type="protein sequence ID" value="OGK42398.1"/>
    <property type="molecule type" value="Genomic_DNA"/>
</dbReference>
<gene>
    <name evidence="5" type="ORF">A2954_00960</name>
</gene>
<dbReference type="PROSITE" id="PS00018">
    <property type="entry name" value="EF_HAND_1"/>
    <property type="match status" value="1"/>
</dbReference>
<dbReference type="STRING" id="1802056.A2954_00960"/>
<sequence length="637" mass="69860">MVKSTLNRISNKYPWVIILFFTFYLALVIGSRLVITKQKLTGRSSAAGPLTSVTFQLSSDDIANPERGFMKQANIFVDQPFDQSKITTQQSTDRLVWVYFHLEKYRDPRDGKGVIVPNYQFVPLDPIGSGKGLDTVKKTFDDARSKGLKLVIRFLYIGYGGIGSTTDFANAEPDAPLDVAQRHIDQLAPVISQNKDVIAAVQAGFVGYWGEWHSSKYLSPLANRKAIVDKLISAVPVDRMIQVRYPKYVQNFYGGPITSSQAFTGSTISRVALHDDAAFKDSTHDGTFTSNAMGMKISTYCDGSSNQTLCWQDYYGQTSTYTPSGGEAGTHSSTASPEADCSQAVPMMAKLHFSFLHNGYSMVTLNHWVNQGCMPEIRQRLGYRFALSKLSLSQQVAPGGDLEFHLELENKGFASPYNPRPVVLVLKNTGSSFQKEIPLTSVDVRRWLPGQIVKVDLNIPIPQDVTTGTYNVYLWLPDAGASLKTRPEYAIRMANLNIWQSTSGYNLLFNNLTVSGTPVTPNPTSTSSPTPIRTPTIGGPTPSRTPTPINPTPTSLFPSPTSSRTPTPGNPTPSRTPTPGGAKPGDANGDGKVNSLDLWIWLFHFGQNTNNGARDGDFQPDGKVDVQDFIILLNNYG</sequence>
<dbReference type="SUPFAM" id="SSF63446">
    <property type="entry name" value="Type I dockerin domain"/>
    <property type="match status" value="1"/>
</dbReference>
<feature type="compositionally biased region" description="Low complexity" evidence="1">
    <location>
        <begin position="517"/>
        <end position="542"/>
    </location>
</feature>
<evidence type="ECO:0008006" key="7">
    <source>
        <dbReference type="Google" id="ProtNLM"/>
    </source>
</evidence>
<dbReference type="AlphaFoldDB" id="A0A1F7IGB1"/>
<dbReference type="Pfam" id="PF16173">
    <property type="entry name" value="DUF4874"/>
    <property type="match status" value="1"/>
</dbReference>
<keyword evidence="2" id="KW-1133">Transmembrane helix</keyword>
<name>A0A1F7IGB1_9BACT</name>
<dbReference type="GO" id="GO:0004553">
    <property type="term" value="F:hydrolase activity, hydrolyzing O-glycosyl compounds"/>
    <property type="evidence" value="ECO:0007669"/>
    <property type="project" value="InterPro"/>
</dbReference>
<evidence type="ECO:0000256" key="2">
    <source>
        <dbReference type="SAM" id="Phobius"/>
    </source>
</evidence>
<dbReference type="Pfam" id="PF16116">
    <property type="entry name" value="DUF4832"/>
    <property type="match status" value="1"/>
</dbReference>